<dbReference type="SUPFAM" id="SSF52540">
    <property type="entry name" value="P-loop containing nucleoside triphosphate hydrolases"/>
    <property type="match status" value="1"/>
</dbReference>
<dbReference type="Pfam" id="PF02492">
    <property type="entry name" value="cobW"/>
    <property type="match status" value="1"/>
</dbReference>
<dbReference type="RefSeq" id="WP_380722020.1">
    <property type="nucleotide sequence ID" value="NZ_JBHSGI010000033.1"/>
</dbReference>
<organism evidence="4 5">
    <name type="scientific">Seohaeicola nanhaiensis</name>
    <dbReference type="NCBI Taxonomy" id="1387282"/>
    <lineage>
        <taxon>Bacteria</taxon>
        <taxon>Pseudomonadati</taxon>
        <taxon>Pseudomonadota</taxon>
        <taxon>Alphaproteobacteria</taxon>
        <taxon>Rhodobacterales</taxon>
        <taxon>Roseobacteraceae</taxon>
        <taxon>Seohaeicola</taxon>
    </lineage>
</organism>
<dbReference type="Pfam" id="PF07683">
    <property type="entry name" value="CobW_C"/>
    <property type="match status" value="1"/>
</dbReference>
<evidence type="ECO:0000256" key="1">
    <source>
        <dbReference type="ARBA" id="ARBA00045658"/>
    </source>
</evidence>
<dbReference type="PANTHER" id="PTHR13748">
    <property type="entry name" value="COBW-RELATED"/>
    <property type="match status" value="1"/>
</dbReference>
<evidence type="ECO:0000313" key="5">
    <source>
        <dbReference type="Proteomes" id="UP001595973"/>
    </source>
</evidence>
<evidence type="ECO:0000259" key="2">
    <source>
        <dbReference type="Pfam" id="PF02492"/>
    </source>
</evidence>
<dbReference type="InterPro" id="IPR051316">
    <property type="entry name" value="Zinc-reg_GTPase_activator"/>
</dbReference>
<name>A0ABV9KMX8_9RHOB</name>
<evidence type="ECO:0000259" key="3">
    <source>
        <dbReference type="Pfam" id="PF07683"/>
    </source>
</evidence>
<comment type="caution">
    <text evidence="4">The sequence shown here is derived from an EMBL/GenBank/DDBJ whole genome shotgun (WGS) entry which is preliminary data.</text>
</comment>
<accession>A0ABV9KMX8</accession>
<sequence length="292" mass="29760">MSRLPVTVIGGYLGAGKTTLVNHLLRNAAGRRLAVLVNEFGALPIDADLIEAQEGDLIAIAGGCVCCSFGSDLTAALMQIAALDPAPDHVLIESSGVAIPGSIMATAALLDSVRCDGIVVVADGGGVRAAAEDAYIGDTITRQLAQADIVILNKADLAAAGLADWLQTLAPQAAVVTCQNAQVPLDAVIGMGPHPAPAHDHAHDHADDLFESVVLTLPAGTDAAALAQSLAEGPYGVVRAKGWLRGTDGMALIHVVGRQWSAESAADTAREGVVCIGPRGQLDIDGLRRLAG</sequence>
<gene>
    <name evidence="4" type="ORF">ACFO5X_23115</name>
</gene>
<dbReference type="InterPro" id="IPR027417">
    <property type="entry name" value="P-loop_NTPase"/>
</dbReference>
<dbReference type="InterPro" id="IPR003495">
    <property type="entry name" value="CobW/HypB/UreG_nucleotide-bd"/>
</dbReference>
<feature type="domain" description="CobW/HypB/UreG nucleotide-binding" evidence="2">
    <location>
        <begin position="5"/>
        <end position="161"/>
    </location>
</feature>
<dbReference type="Gene3D" id="3.40.50.300">
    <property type="entry name" value="P-loop containing nucleotide triphosphate hydrolases"/>
    <property type="match status" value="1"/>
</dbReference>
<proteinExistence type="predicted"/>
<feature type="domain" description="CobW C-terminal" evidence="3">
    <location>
        <begin position="210"/>
        <end position="287"/>
    </location>
</feature>
<dbReference type="EMBL" id="JBHSGI010000033">
    <property type="protein sequence ID" value="MFC4671463.1"/>
    <property type="molecule type" value="Genomic_DNA"/>
</dbReference>
<protein>
    <submittedName>
        <fullName evidence="4">CobW family GTP-binding protein</fullName>
    </submittedName>
</protein>
<keyword evidence="5" id="KW-1185">Reference proteome</keyword>
<comment type="function">
    <text evidence="1">Zinc chaperone that directly transfers zinc cofactor to target proteins, thereby activating them. Zinc is transferred from the CXCC motif in the GTPase domain to the zinc binding site in target proteins in a process requiring GTP hydrolysis.</text>
</comment>
<dbReference type="CDD" id="cd03112">
    <property type="entry name" value="CobW-like"/>
    <property type="match status" value="1"/>
</dbReference>
<reference evidence="5" key="1">
    <citation type="journal article" date="2019" name="Int. J. Syst. Evol. Microbiol.">
        <title>The Global Catalogue of Microorganisms (GCM) 10K type strain sequencing project: providing services to taxonomists for standard genome sequencing and annotation.</title>
        <authorList>
            <consortium name="The Broad Institute Genomics Platform"/>
            <consortium name="The Broad Institute Genome Sequencing Center for Infectious Disease"/>
            <person name="Wu L."/>
            <person name="Ma J."/>
        </authorList>
    </citation>
    <scope>NUCLEOTIDE SEQUENCE [LARGE SCALE GENOMIC DNA]</scope>
    <source>
        <strain evidence="5">CGMCC 4.7283</strain>
    </source>
</reference>
<dbReference type="Proteomes" id="UP001595973">
    <property type="component" value="Unassembled WGS sequence"/>
</dbReference>
<dbReference type="InterPro" id="IPR011629">
    <property type="entry name" value="CobW-like_C"/>
</dbReference>
<evidence type="ECO:0000313" key="4">
    <source>
        <dbReference type="EMBL" id="MFC4671463.1"/>
    </source>
</evidence>
<dbReference type="PANTHER" id="PTHR13748:SF62">
    <property type="entry name" value="COBW DOMAIN-CONTAINING PROTEIN"/>
    <property type="match status" value="1"/>
</dbReference>